<evidence type="ECO:0000313" key="4">
    <source>
        <dbReference type="Proteomes" id="UP000002774"/>
    </source>
</evidence>
<dbReference type="Pfam" id="PF14403">
    <property type="entry name" value="CP_ATPgrasp_2"/>
    <property type="match status" value="1"/>
</dbReference>
<keyword evidence="4" id="KW-1185">Reference proteome</keyword>
<dbReference type="EMBL" id="CM001403">
    <property type="protein sequence ID" value="EHQ24520.1"/>
    <property type="molecule type" value="Genomic_DNA"/>
</dbReference>
<dbReference type="PANTHER" id="PTHR34595:SF2">
    <property type="entry name" value="BLR2978 PROTEIN"/>
    <property type="match status" value="1"/>
</dbReference>
<dbReference type="InterPro" id="IPR007296">
    <property type="entry name" value="DUF403"/>
</dbReference>
<evidence type="ECO:0000259" key="2">
    <source>
        <dbReference type="Pfam" id="PF14403"/>
    </source>
</evidence>
<name>H1YGG8_9SPHI</name>
<feature type="domain" description="DUF403" evidence="1">
    <location>
        <begin position="508"/>
        <end position="832"/>
    </location>
</feature>
<dbReference type="Gene3D" id="3.40.50.11290">
    <property type="match status" value="1"/>
</dbReference>
<dbReference type="PANTHER" id="PTHR34595">
    <property type="entry name" value="BLR5612 PROTEIN"/>
    <property type="match status" value="1"/>
</dbReference>
<dbReference type="AlphaFoldDB" id="H1YGG8"/>
<dbReference type="STRING" id="714943.Mucpa_0324"/>
<dbReference type="OrthoDB" id="9803842at2"/>
<dbReference type="RefSeq" id="WP_008504066.1">
    <property type="nucleotide sequence ID" value="NZ_CM001403.1"/>
</dbReference>
<dbReference type="SUPFAM" id="SSF56059">
    <property type="entry name" value="Glutathione synthetase ATP-binding domain-like"/>
    <property type="match status" value="1"/>
</dbReference>
<feature type="domain" description="Circularly permuted ATP-grasp type 2" evidence="2">
    <location>
        <begin position="83"/>
        <end position="459"/>
    </location>
</feature>
<dbReference type="Gene3D" id="3.30.1490.270">
    <property type="match status" value="1"/>
</dbReference>
<protein>
    <submittedName>
        <fullName evidence="3">Uncharacterized protein</fullName>
    </submittedName>
</protein>
<sequence>MIETYLRQSSNTAKPFFDELVTPDGLVRDHWKKLAHAYVELGLEKMEQRSKEIGQELRENGVTYNVYSDPEGINRPWKLDPVPMVFSQQEWENIERGLVQRAELLNLILTDIYGERKLIKEGLIPLELVFTHKGFLRQADKVKIPGKFQLIQYSADLVRGPMGKMWVLHDRTDAPSGAGYTLENRAAMTRVFPDLIRENQVRKISSYYQTLKNTLNKLALQNKENPRIVLLSPGTANETYFEHAYLASSLGFTLALGQDLTVSDGYVWLKTLRGLEKVDVIVRRVDDIFCDPLEFLGDSHLGVVGLMEAVRQKKVTIINPLGCRILENPGLMAFLPRLCKHLLNEELILPSVATWWCGQEKEKQYVLDNLPLLITRSIYRSNENAPYIGNELDSKQLEALRKEINTRPYLYVAQEVVSFSTTPSLIDDKLEACNAIFRSYLVADIEKQQYHVMPGGLSRSFPAKGEFIISNQSGGISKDTWVLGPQPLDSQAKSSPNQPILRQVKNVLPSRTGESLFWLGRYLERAVSNVRMMRIVLKIYNERDDEIHPETNQSLVILLKSLSALTGTLPGFAEPDEKKLRQPEEELRSLAVDADRPGTLAQSLQSFLTNGYAVRDRLSLDTWRILDSISEELELMKQNGNDLRKIYHNLDQFIIKLMAFVGLNNDNMTRASSWRLLNIGRFLESAINTCTILQAALGKNVKPDVEKQLMELVLMCHESLVTYRYLYRSTLQLPGVLNLLLVNEDNPKSVGFLIAEIDEHLTHLPNNYTEGGLSPAHKKLLEALTMIRLCDINKLVASGAINDPGKKALNHFLHHLIDLLNQASTIIFESYFSPAQSQYSFVKSNSTLQEL</sequence>
<dbReference type="eggNOG" id="COG2307">
    <property type="taxonomic scope" value="Bacteria"/>
</dbReference>
<evidence type="ECO:0000313" key="3">
    <source>
        <dbReference type="EMBL" id="EHQ24520.1"/>
    </source>
</evidence>
<dbReference type="InterPro" id="IPR025841">
    <property type="entry name" value="CP_ATPgrasp_2"/>
</dbReference>
<organism evidence="3 4">
    <name type="scientific">Mucilaginibacter paludis DSM 18603</name>
    <dbReference type="NCBI Taxonomy" id="714943"/>
    <lineage>
        <taxon>Bacteria</taxon>
        <taxon>Pseudomonadati</taxon>
        <taxon>Bacteroidota</taxon>
        <taxon>Sphingobacteriia</taxon>
        <taxon>Sphingobacteriales</taxon>
        <taxon>Sphingobacteriaceae</taxon>
        <taxon>Mucilaginibacter</taxon>
    </lineage>
</organism>
<dbReference type="HOGENOM" id="CLU_013951_0_0_10"/>
<evidence type="ECO:0000259" key="1">
    <source>
        <dbReference type="Pfam" id="PF04168"/>
    </source>
</evidence>
<dbReference type="eggNOG" id="COG2308">
    <property type="taxonomic scope" value="Bacteria"/>
</dbReference>
<reference evidence="3" key="1">
    <citation type="submission" date="2011-09" db="EMBL/GenBank/DDBJ databases">
        <title>The permanent draft genome of Mucilaginibacter paludis DSM 18603.</title>
        <authorList>
            <consortium name="US DOE Joint Genome Institute (JGI-PGF)"/>
            <person name="Lucas S."/>
            <person name="Han J."/>
            <person name="Lapidus A."/>
            <person name="Bruce D."/>
            <person name="Goodwin L."/>
            <person name="Pitluck S."/>
            <person name="Peters L."/>
            <person name="Kyrpides N."/>
            <person name="Mavromatis K."/>
            <person name="Ivanova N."/>
            <person name="Mikhailova N."/>
            <person name="Held B."/>
            <person name="Detter J.C."/>
            <person name="Tapia R."/>
            <person name="Han C."/>
            <person name="Land M."/>
            <person name="Hauser L."/>
            <person name="Markowitz V."/>
            <person name="Cheng J.-F."/>
            <person name="Hugenholtz P."/>
            <person name="Woyke T."/>
            <person name="Wu D."/>
            <person name="Tindall B."/>
            <person name="Brambilla E."/>
            <person name="Klenk H.-P."/>
            <person name="Eisen J.A."/>
        </authorList>
    </citation>
    <scope>NUCLEOTIDE SEQUENCE [LARGE SCALE GENOMIC DNA]</scope>
    <source>
        <strain evidence="3">DSM 18603</strain>
    </source>
</reference>
<accession>H1YGG8</accession>
<dbReference type="Proteomes" id="UP000002774">
    <property type="component" value="Chromosome"/>
</dbReference>
<proteinExistence type="predicted"/>
<dbReference type="InterPro" id="IPR051680">
    <property type="entry name" value="ATP-dep_Glu-Cys_Ligase-2"/>
</dbReference>
<dbReference type="Pfam" id="PF04168">
    <property type="entry name" value="Alpha-E"/>
    <property type="match status" value="1"/>
</dbReference>
<gene>
    <name evidence="3" type="ORF">Mucpa_0324</name>
</gene>